<reference evidence="2 3" key="1">
    <citation type="submission" date="2020-08" db="EMBL/GenBank/DDBJ databases">
        <title>Genomic Encyclopedia of Type Strains, Phase IV (KMG-V): Genome sequencing to study the core and pangenomes of soil and plant-associated prokaryotes.</title>
        <authorList>
            <person name="Whitman W."/>
        </authorList>
    </citation>
    <scope>NUCLEOTIDE SEQUENCE [LARGE SCALE GENOMIC DNA]</scope>
    <source>
        <strain evidence="2 3">MP7CTX6</strain>
    </source>
</reference>
<keyword evidence="1" id="KW-1133">Transmembrane helix</keyword>
<dbReference type="AlphaFoldDB" id="A0A7W8YRH0"/>
<dbReference type="Pfam" id="PF10990">
    <property type="entry name" value="DUF2809"/>
    <property type="match status" value="1"/>
</dbReference>
<keyword evidence="1" id="KW-0812">Transmembrane</keyword>
<organism evidence="2 3">
    <name type="scientific">Pedobacter cryoconitis</name>
    <dbReference type="NCBI Taxonomy" id="188932"/>
    <lineage>
        <taxon>Bacteria</taxon>
        <taxon>Pseudomonadati</taxon>
        <taxon>Bacteroidota</taxon>
        <taxon>Sphingobacteriia</taxon>
        <taxon>Sphingobacteriales</taxon>
        <taxon>Sphingobacteriaceae</taxon>
        <taxon>Pedobacter</taxon>
    </lineage>
</organism>
<keyword evidence="1" id="KW-0472">Membrane</keyword>
<evidence type="ECO:0008006" key="4">
    <source>
        <dbReference type="Google" id="ProtNLM"/>
    </source>
</evidence>
<feature type="transmembrane region" description="Helical" evidence="1">
    <location>
        <begin position="97"/>
        <end position="116"/>
    </location>
</feature>
<dbReference type="EMBL" id="JACHCF010000003">
    <property type="protein sequence ID" value="MBB5620463.1"/>
    <property type="molecule type" value="Genomic_DNA"/>
</dbReference>
<dbReference type="RefSeq" id="WP_183866488.1">
    <property type="nucleotide sequence ID" value="NZ_JACHCF010000003.1"/>
</dbReference>
<comment type="caution">
    <text evidence="2">The sequence shown here is derived from an EMBL/GenBank/DDBJ whole genome shotgun (WGS) entry which is preliminary data.</text>
</comment>
<protein>
    <recommendedName>
        <fullName evidence="4">DUF2809 domain-containing protein</fullName>
    </recommendedName>
</protein>
<feature type="transmembrane region" description="Helical" evidence="1">
    <location>
        <begin position="33"/>
        <end position="52"/>
    </location>
</feature>
<evidence type="ECO:0000313" key="2">
    <source>
        <dbReference type="EMBL" id="MBB5620463.1"/>
    </source>
</evidence>
<sequence>MFSFSKYYFGLTVLLFGIEVLIALYAHDEFIRPYAGDFLIVIFLFCLVRAFLNVPSKWVLISVLLFSYCIEAGQYFNLIHHLGLDQSKIAPLILGNYFSWTDIIAYTLGATVIFMLQSSPEASPPAH</sequence>
<name>A0A7W8YRH0_9SPHI</name>
<feature type="transmembrane region" description="Helical" evidence="1">
    <location>
        <begin position="59"/>
        <end position="77"/>
    </location>
</feature>
<evidence type="ECO:0000313" key="3">
    <source>
        <dbReference type="Proteomes" id="UP000537718"/>
    </source>
</evidence>
<dbReference type="InterPro" id="IPR021257">
    <property type="entry name" value="DUF2809"/>
</dbReference>
<dbReference type="Proteomes" id="UP000537718">
    <property type="component" value="Unassembled WGS sequence"/>
</dbReference>
<evidence type="ECO:0000256" key="1">
    <source>
        <dbReference type="SAM" id="Phobius"/>
    </source>
</evidence>
<gene>
    <name evidence="2" type="ORF">HDE69_001512</name>
</gene>
<feature type="transmembrane region" description="Helical" evidence="1">
    <location>
        <begin position="7"/>
        <end position="27"/>
    </location>
</feature>
<accession>A0A7W8YRH0</accession>
<proteinExistence type="predicted"/>